<comment type="caution">
    <text evidence="1">The sequence shown here is derived from an EMBL/GenBank/DDBJ whole genome shotgun (WGS) entry which is preliminary data.</text>
</comment>
<proteinExistence type="predicted"/>
<dbReference type="PROSITE" id="PS51257">
    <property type="entry name" value="PROKAR_LIPOPROTEIN"/>
    <property type="match status" value="1"/>
</dbReference>
<evidence type="ECO:0000313" key="2">
    <source>
        <dbReference type="Proteomes" id="UP000887043"/>
    </source>
</evidence>
<dbReference type="Proteomes" id="UP000887043">
    <property type="component" value="Unassembled WGS sequence"/>
</dbReference>
<sequence length="388" mass="44270">MKKKISYIVIIILTALTSLTSCIEPPLYLPGEELQIVMPEVYTDIDVAWDVETDIQVKWHYGWDKEDTELFDSLGYPMPTVLEVRRLYNGQYADGNVISTDAFTTTKSTFRKYFEFGYYDMLFWSDVDKDNDVAPNLQINEQDVQAVQAYTKGNHGMYGLDIDSIDTTKVIGLHDQPEMFYGAFPQDIYISTDLRDYEYDSINNVYIKHIEAKLKPLVYVYLFQIVLHNNHGIVQAVDGNAAISSLAGSVNVNTGHTGEEPSMVYMNTRMKQNIDVDGENCDIIGGRLNTFGLCDMDRYDAERGTTYQGGQPNFHNYIYFDMTLADGSVKTYRYDVTDQMQANAYGGIITLHVDCESLEPIYNDANKMSGLFIPTIEDYEEVIWHVEI</sequence>
<evidence type="ECO:0000313" key="1">
    <source>
        <dbReference type="EMBL" id="GJG28549.1"/>
    </source>
</evidence>
<gene>
    <name evidence="1" type="ORF">PRRU23_22490</name>
</gene>
<reference evidence="1" key="1">
    <citation type="submission" date="2021-08" db="EMBL/GenBank/DDBJ databases">
        <title>Prevotella lacticifex sp. nov., isolated from rumen of cow.</title>
        <authorList>
            <person name="Shinkai T."/>
            <person name="Ikeyama N."/>
            <person name="Kumagai M."/>
            <person name="Ohmori H."/>
            <person name="Sakamoto M."/>
            <person name="Ohkuma M."/>
            <person name="Mitsumori M."/>
        </authorList>
    </citation>
    <scope>NUCLEOTIDE SEQUENCE</scope>
    <source>
        <strain evidence="1">DSM 11371</strain>
    </source>
</reference>
<organism evidence="1 2">
    <name type="scientific">Segatella bryantii</name>
    <name type="common">Prevotella bryantii</name>
    <dbReference type="NCBI Taxonomy" id="77095"/>
    <lineage>
        <taxon>Bacteria</taxon>
        <taxon>Pseudomonadati</taxon>
        <taxon>Bacteroidota</taxon>
        <taxon>Bacteroidia</taxon>
        <taxon>Bacteroidales</taxon>
        <taxon>Prevotellaceae</taxon>
        <taxon>Segatella</taxon>
    </lineage>
</organism>
<protein>
    <recommendedName>
        <fullName evidence="3">DUF5119 domain-containing protein</fullName>
    </recommendedName>
</protein>
<dbReference type="AlphaFoldDB" id="A0AA37HZ22"/>
<dbReference type="RefSeq" id="WP_006281862.1">
    <property type="nucleotide sequence ID" value="NZ_BPTR01000001.1"/>
</dbReference>
<evidence type="ECO:0008006" key="3">
    <source>
        <dbReference type="Google" id="ProtNLM"/>
    </source>
</evidence>
<accession>A0AA37HZ22</accession>
<dbReference type="EMBL" id="BPTR01000001">
    <property type="protein sequence ID" value="GJG28549.1"/>
    <property type="molecule type" value="Genomic_DNA"/>
</dbReference>
<name>A0AA37HZ22_SEGBR</name>